<sequence>METGDFLKQNPLFNAFSDKQLLFLALNSKVLNIQKDSYLRVLDEKPSDFLVLLEGEWLMERKIRGVREPYVYISEKPGSWHGGIDMVDMIAPATVKVLRDSQILRIPKDVMHDMIRREFPITLYILEELRDGVIEFLDMIRRNK</sequence>
<evidence type="ECO:0008006" key="3">
    <source>
        <dbReference type="Google" id="ProtNLM"/>
    </source>
</evidence>
<dbReference type="RefSeq" id="WP_092019032.1">
    <property type="nucleotide sequence ID" value="NZ_FOXH01000015.1"/>
</dbReference>
<accession>A0A1I5XLI6</accession>
<proteinExistence type="predicted"/>
<organism evidence="1 2">
    <name type="scientific">Pseudarcicella hirudinis</name>
    <dbReference type="NCBI Taxonomy" id="1079859"/>
    <lineage>
        <taxon>Bacteria</taxon>
        <taxon>Pseudomonadati</taxon>
        <taxon>Bacteroidota</taxon>
        <taxon>Cytophagia</taxon>
        <taxon>Cytophagales</taxon>
        <taxon>Flectobacillaceae</taxon>
        <taxon>Pseudarcicella</taxon>
    </lineage>
</organism>
<name>A0A1I5XLI6_9BACT</name>
<dbReference type="Proteomes" id="UP000199306">
    <property type="component" value="Unassembled WGS sequence"/>
</dbReference>
<dbReference type="AlphaFoldDB" id="A0A1I5XLI6"/>
<dbReference type="STRING" id="1079859.SAMN04515674_11552"/>
<gene>
    <name evidence="1" type="ORF">SAMN04515674_11552</name>
</gene>
<dbReference type="EMBL" id="FOXH01000015">
    <property type="protein sequence ID" value="SFQ32843.1"/>
    <property type="molecule type" value="Genomic_DNA"/>
</dbReference>
<reference evidence="1 2" key="1">
    <citation type="submission" date="2016-10" db="EMBL/GenBank/DDBJ databases">
        <authorList>
            <person name="de Groot N.N."/>
        </authorList>
    </citation>
    <scope>NUCLEOTIDE SEQUENCE [LARGE SCALE GENOMIC DNA]</scope>
    <source>
        <strain evidence="2">E92,LMG 26720,CCM 7988</strain>
    </source>
</reference>
<protein>
    <recommendedName>
        <fullName evidence="3">Cyclic nucleotide-binding domain-containing protein</fullName>
    </recommendedName>
</protein>
<dbReference type="InterPro" id="IPR018490">
    <property type="entry name" value="cNMP-bd_dom_sf"/>
</dbReference>
<dbReference type="Gene3D" id="2.60.120.10">
    <property type="entry name" value="Jelly Rolls"/>
    <property type="match status" value="1"/>
</dbReference>
<dbReference type="SUPFAM" id="SSF51206">
    <property type="entry name" value="cAMP-binding domain-like"/>
    <property type="match status" value="1"/>
</dbReference>
<dbReference type="InterPro" id="IPR014710">
    <property type="entry name" value="RmlC-like_jellyroll"/>
</dbReference>
<keyword evidence="2" id="KW-1185">Reference proteome</keyword>
<evidence type="ECO:0000313" key="2">
    <source>
        <dbReference type="Proteomes" id="UP000199306"/>
    </source>
</evidence>
<evidence type="ECO:0000313" key="1">
    <source>
        <dbReference type="EMBL" id="SFQ32843.1"/>
    </source>
</evidence>
<dbReference type="OrthoDB" id="9809206at2"/>